<dbReference type="Pfam" id="PF00155">
    <property type="entry name" value="Aminotran_1_2"/>
    <property type="match status" value="1"/>
</dbReference>
<dbReference type="GO" id="GO:0016020">
    <property type="term" value="C:membrane"/>
    <property type="evidence" value="ECO:0007669"/>
    <property type="project" value="GOC"/>
</dbReference>
<dbReference type="SUPFAM" id="SSF53383">
    <property type="entry name" value="PLP-dependent transferases"/>
    <property type="match status" value="1"/>
</dbReference>
<dbReference type="STRING" id="102285.A0A0R3T219"/>
<keyword evidence="9" id="KW-0443">Lipid metabolism</keyword>
<evidence type="ECO:0000313" key="16">
    <source>
        <dbReference type="EMBL" id="VDN96812.1"/>
    </source>
</evidence>
<keyword evidence="6" id="KW-0808">Transferase</keyword>
<dbReference type="InterPro" id="IPR015424">
    <property type="entry name" value="PyrdxlP-dep_Trfase"/>
</dbReference>
<gene>
    <name evidence="16" type="ORF">HNAJ_LOCUS953</name>
</gene>
<dbReference type="OrthoDB" id="3168162at2759"/>
<reference evidence="18" key="1">
    <citation type="submission" date="2017-02" db="UniProtKB">
        <authorList>
            <consortium name="WormBaseParasite"/>
        </authorList>
    </citation>
    <scope>IDENTIFICATION</scope>
</reference>
<evidence type="ECO:0000256" key="2">
    <source>
        <dbReference type="ARBA" id="ARBA00004760"/>
    </source>
</evidence>
<keyword evidence="7" id="KW-0663">Pyridoxal phosphate</keyword>
<comment type="pathway">
    <text evidence="3">Sphingolipid metabolism.</text>
</comment>
<feature type="transmembrane region" description="Helical" evidence="14">
    <location>
        <begin position="30"/>
        <end position="47"/>
    </location>
</feature>
<dbReference type="GO" id="GO:0046512">
    <property type="term" value="P:sphingosine biosynthetic process"/>
    <property type="evidence" value="ECO:0007669"/>
    <property type="project" value="TreeGrafter"/>
</dbReference>
<comment type="cofactor">
    <cofactor evidence="1">
        <name>pyridoxal 5'-phosphate</name>
        <dbReference type="ChEBI" id="CHEBI:597326"/>
    </cofactor>
</comment>
<dbReference type="WBParaSite" id="HNAJ_0000095301-mRNA-1">
    <property type="protein sequence ID" value="HNAJ_0000095301-mRNA-1"/>
    <property type="gene ID" value="HNAJ_0000095301"/>
</dbReference>
<comment type="similarity">
    <text evidence="4">Belongs to the class-II pyridoxal-phosphate-dependent aminotransferase family.</text>
</comment>
<evidence type="ECO:0000256" key="10">
    <source>
        <dbReference type="ARBA" id="ARBA00023315"/>
    </source>
</evidence>
<evidence type="ECO:0000256" key="13">
    <source>
        <dbReference type="ARBA" id="ARBA00042649"/>
    </source>
</evidence>
<evidence type="ECO:0000256" key="12">
    <source>
        <dbReference type="ARBA" id="ARBA00041765"/>
    </source>
</evidence>
<dbReference type="InterPro" id="IPR015421">
    <property type="entry name" value="PyrdxlP-dep_Trfase_major"/>
</dbReference>
<dbReference type="EMBL" id="UZAE01000322">
    <property type="protein sequence ID" value="VDN96812.1"/>
    <property type="molecule type" value="Genomic_DNA"/>
</dbReference>
<evidence type="ECO:0000313" key="17">
    <source>
        <dbReference type="Proteomes" id="UP000278807"/>
    </source>
</evidence>
<name>A0A0R3T219_RODNA</name>
<dbReference type="PANTHER" id="PTHR13693">
    <property type="entry name" value="CLASS II AMINOTRANSFERASE/8-AMINO-7-OXONONANOATE SYNTHASE"/>
    <property type="match status" value="1"/>
</dbReference>
<dbReference type="GO" id="GO:0030170">
    <property type="term" value="F:pyridoxal phosphate binding"/>
    <property type="evidence" value="ECO:0007669"/>
    <property type="project" value="InterPro"/>
</dbReference>
<dbReference type="Gene3D" id="3.40.640.10">
    <property type="entry name" value="Type I PLP-dependent aspartate aminotransferase-like (Major domain)"/>
    <property type="match status" value="1"/>
</dbReference>
<sequence>MASFFSDFEDQFSEYTWPRLIYSAVRVPAYHFYFEIVLIIGIIWLLFKRSYNIHEKTTLSEEEKEDLLKEWVPEPLVPASKQPSKKLLERFSRAAVGPIKKYVQFQGEDGKGTKPFLNVASLNFLDFIGDDKINKVAIAALRKYGLGSCGPRGFYGTFDAHLDMEKVLESFLGVEEVALYSYGFSTIASAIPAYAKRTDLIFADEGVSQAVKEGLTASRSTIRFFRHNDIDHLEELMRAQEAEDVLDPLKAGQIRRFLVVEGLYLDYGDICPLPQLVDLKYKYKVRIIMDESISFGVLGKEGRGVTEHFGIGVEHIDVITGSLENAIGVCGGFCAGSHFVVDHQRLSGQGYCFSASLPPMLAAGAQVAIETLATEKGVRQARLRDLAHRLFSALNTPDIATVWSLDHHAQPDSPVMHIRLAIGENSIDRLEEACDLAAQLPMKEPEGGLKATPVLLTVARHSLQMERKLPKPSIRLALNYTLSNEELDHVVEVLQKVGEVMAERA</sequence>
<evidence type="ECO:0000259" key="15">
    <source>
        <dbReference type="Pfam" id="PF00155"/>
    </source>
</evidence>
<proteinExistence type="inferred from homology"/>
<evidence type="ECO:0000256" key="3">
    <source>
        <dbReference type="ARBA" id="ARBA00004991"/>
    </source>
</evidence>
<dbReference type="Proteomes" id="UP000278807">
    <property type="component" value="Unassembled WGS sequence"/>
</dbReference>
<dbReference type="GO" id="GO:0046513">
    <property type="term" value="P:ceramide biosynthetic process"/>
    <property type="evidence" value="ECO:0007669"/>
    <property type="project" value="TreeGrafter"/>
</dbReference>
<keyword evidence="17" id="KW-1185">Reference proteome</keyword>
<evidence type="ECO:0000256" key="5">
    <source>
        <dbReference type="ARBA" id="ARBA00013220"/>
    </source>
</evidence>
<evidence type="ECO:0000256" key="8">
    <source>
        <dbReference type="ARBA" id="ARBA00022919"/>
    </source>
</evidence>
<reference evidence="16 17" key="2">
    <citation type="submission" date="2018-11" db="EMBL/GenBank/DDBJ databases">
        <authorList>
            <consortium name="Pathogen Informatics"/>
        </authorList>
    </citation>
    <scope>NUCLEOTIDE SEQUENCE [LARGE SCALE GENOMIC DNA]</scope>
</reference>
<keyword evidence="14" id="KW-0472">Membrane</keyword>
<evidence type="ECO:0000256" key="14">
    <source>
        <dbReference type="SAM" id="Phobius"/>
    </source>
</evidence>
<organism evidence="18">
    <name type="scientific">Rodentolepis nana</name>
    <name type="common">Dwarf tapeworm</name>
    <name type="synonym">Hymenolepis nana</name>
    <dbReference type="NCBI Taxonomy" id="102285"/>
    <lineage>
        <taxon>Eukaryota</taxon>
        <taxon>Metazoa</taxon>
        <taxon>Spiralia</taxon>
        <taxon>Lophotrochozoa</taxon>
        <taxon>Platyhelminthes</taxon>
        <taxon>Cestoda</taxon>
        <taxon>Eucestoda</taxon>
        <taxon>Cyclophyllidea</taxon>
        <taxon>Hymenolepididae</taxon>
        <taxon>Rodentolepis</taxon>
    </lineage>
</organism>
<dbReference type="InterPro" id="IPR050087">
    <property type="entry name" value="AON_synthase_class-II"/>
</dbReference>
<evidence type="ECO:0000313" key="18">
    <source>
        <dbReference type="WBParaSite" id="HNAJ_0000095301-mRNA-1"/>
    </source>
</evidence>
<dbReference type="AlphaFoldDB" id="A0A0R3T219"/>
<evidence type="ECO:0000256" key="11">
    <source>
        <dbReference type="ARBA" id="ARBA00041066"/>
    </source>
</evidence>
<comment type="pathway">
    <text evidence="2">Lipid metabolism; sphingolipid metabolism.</text>
</comment>
<evidence type="ECO:0000256" key="6">
    <source>
        <dbReference type="ARBA" id="ARBA00022679"/>
    </source>
</evidence>
<evidence type="ECO:0000256" key="1">
    <source>
        <dbReference type="ARBA" id="ARBA00001933"/>
    </source>
</evidence>
<dbReference type="GO" id="GO:0004758">
    <property type="term" value="F:serine C-palmitoyltransferase activity"/>
    <property type="evidence" value="ECO:0007669"/>
    <property type="project" value="UniProtKB-EC"/>
</dbReference>
<dbReference type="PANTHER" id="PTHR13693:SF2">
    <property type="entry name" value="SERINE PALMITOYLTRANSFERASE 1"/>
    <property type="match status" value="1"/>
</dbReference>
<protein>
    <recommendedName>
        <fullName evidence="11">Serine palmitoyltransferase 1</fullName>
        <ecNumber evidence="5">2.3.1.50</ecNumber>
    </recommendedName>
    <alternativeName>
        <fullName evidence="12">Long chain base biosynthesis protein 1</fullName>
    </alternativeName>
    <alternativeName>
        <fullName evidence="13">Serine-palmitoyl-CoA transferase 1</fullName>
    </alternativeName>
</protein>
<dbReference type="InterPro" id="IPR004839">
    <property type="entry name" value="Aminotransferase_I/II_large"/>
</dbReference>
<keyword evidence="14" id="KW-1133">Transmembrane helix</keyword>
<evidence type="ECO:0000256" key="4">
    <source>
        <dbReference type="ARBA" id="ARBA00008392"/>
    </source>
</evidence>
<evidence type="ECO:0000256" key="9">
    <source>
        <dbReference type="ARBA" id="ARBA00023098"/>
    </source>
</evidence>
<keyword evidence="14" id="KW-0812">Transmembrane</keyword>
<dbReference type="GO" id="GO:0005783">
    <property type="term" value="C:endoplasmic reticulum"/>
    <property type="evidence" value="ECO:0007669"/>
    <property type="project" value="TreeGrafter"/>
</dbReference>
<accession>A0A0R3T219</accession>
<keyword evidence="8" id="KW-0746">Sphingolipid metabolism</keyword>
<evidence type="ECO:0000256" key="7">
    <source>
        <dbReference type="ARBA" id="ARBA00022898"/>
    </source>
</evidence>
<keyword evidence="10" id="KW-0012">Acyltransferase</keyword>
<dbReference type="EC" id="2.3.1.50" evidence="5"/>
<feature type="domain" description="Aminotransferase class I/classII large" evidence="15">
    <location>
        <begin position="129"/>
        <end position="400"/>
    </location>
</feature>
<dbReference type="FunFam" id="3.40.640.10:FF:000049">
    <property type="entry name" value="serine palmitoyltransferase 1 isoform X1"/>
    <property type="match status" value="1"/>
</dbReference>